<protein>
    <recommendedName>
        <fullName evidence="8">GDSL esterase/lipase At5g03610-like</fullName>
    </recommendedName>
</protein>
<keyword evidence="3" id="KW-0442">Lipid degradation</keyword>
<sequence>MQFNNLLLLLLFVHFTILFQDNILCVQGSTHHYRQNDQDFDQMKKIYTKLFVFGDSYADTGNNRKSFAGSWKQPYGITFPGKPSGRFSDGRVLTDYIAKHLGVKSPLPYRFMEYAGKRIGSGINFAYGGTGVFDTLVPNPNMTTQIDYFEKVIHSSVFIKSELQSSGLVLVSLAGNDYGDYFAKGGTNQGLPNFIATVVNQLAKNLKRIHMLGAKKIMVTALAPLGCLPQSTLLNSFQQCNSTQNTAVNLHNFLLQQAVSKLNNETKDSSFVILDLYNSFTSVLQSKGGHPGSLKFESTLKPCCIGITQQYSCGDVNEKGDKMYKVCSDPNSAFFWDSVHPTQAGWHAVYSNLQPMLQEIL</sequence>
<dbReference type="PANTHER" id="PTHR46020">
    <property type="entry name" value="OSJNBB0059K02.9 PROTEIN"/>
    <property type="match status" value="1"/>
</dbReference>
<organism evidence="6 7">
    <name type="scientific">Lithospermum erythrorhizon</name>
    <name type="common">Purple gromwell</name>
    <name type="synonym">Lithospermum officinale var. erythrorhizon</name>
    <dbReference type="NCBI Taxonomy" id="34254"/>
    <lineage>
        <taxon>Eukaryota</taxon>
        <taxon>Viridiplantae</taxon>
        <taxon>Streptophyta</taxon>
        <taxon>Embryophyta</taxon>
        <taxon>Tracheophyta</taxon>
        <taxon>Spermatophyta</taxon>
        <taxon>Magnoliopsida</taxon>
        <taxon>eudicotyledons</taxon>
        <taxon>Gunneridae</taxon>
        <taxon>Pentapetalae</taxon>
        <taxon>asterids</taxon>
        <taxon>lamiids</taxon>
        <taxon>Boraginales</taxon>
        <taxon>Boraginaceae</taxon>
        <taxon>Boraginoideae</taxon>
        <taxon>Lithospermeae</taxon>
        <taxon>Lithospermum</taxon>
    </lineage>
</organism>
<dbReference type="GO" id="GO:0016788">
    <property type="term" value="F:hydrolase activity, acting on ester bonds"/>
    <property type="evidence" value="ECO:0007669"/>
    <property type="project" value="InterPro"/>
</dbReference>
<evidence type="ECO:0000256" key="5">
    <source>
        <dbReference type="SAM" id="SignalP"/>
    </source>
</evidence>
<proteinExistence type="inferred from homology"/>
<dbReference type="SUPFAM" id="SSF52266">
    <property type="entry name" value="SGNH hydrolase"/>
    <property type="match status" value="1"/>
</dbReference>
<evidence type="ECO:0000256" key="2">
    <source>
        <dbReference type="ARBA" id="ARBA00022801"/>
    </source>
</evidence>
<evidence type="ECO:0000256" key="4">
    <source>
        <dbReference type="ARBA" id="ARBA00023098"/>
    </source>
</evidence>
<evidence type="ECO:0000313" key="6">
    <source>
        <dbReference type="EMBL" id="GAA0160996.1"/>
    </source>
</evidence>
<gene>
    <name evidence="6" type="ORF">LIER_17418</name>
</gene>
<dbReference type="AlphaFoldDB" id="A0AAV3QCL7"/>
<comment type="similarity">
    <text evidence="1">Belongs to the 'GDSL' lipolytic enzyme family.</text>
</comment>
<accession>A0AAV3QCL7</accession>
<evidence type="ECO:0000313" key="7">
    <source>
        <dbReference type="Proteomes" id="UP001454036"/>
    </source>
</evidence>
<dbReference type="InterPro" id="IPR036514">
    <property type="entry name" value="SGNH_hydro_sf"/>
</dbReference>
<keyword evidence="2" id="KW-0378">Hydrolase</keyword>
<dbReference type="EMBL" id="BAABME010004051">
    <property type="protein sequence ID" value="GAA0160996.1"/>
    <property type="molecule type" value="Genomic_DNA"/>
</dbReference>
<dbReference type="Proteomes" id="UP001454036">
    <property type="component" value="Unassembled WGS sequence"/>
</dbReference>
<dbReference type="InterPro" id="IPR001087">
    <property type="entry name" value="GDSL"/>
</dbReference>
<dbReference type="PANTHER" id="PTHR46020:SF32">
    <property type="entry name" value="GDSL ESTERASE_LIPASE"/>
    <property type="match status" value="1"/>
</dbReference>
<dbReference type="InterPro" id="IPR035669">
    <property type="entry name" value="SGNH_plant_lipase-like"/>
</dbReference>
<keyword evidence="4" id="KW-0443">Lipid metabolism</keyword>
<feature type="chain" id="PRO_5043326906" description="GDSL esterase/lipase At5g03610-like" evidence="5">
    <location>
        <begin position="19"/>
        <end position="361"/>
    </location>
</feature>
<comment type="caution">
    <text evidence="6">The sequence shown here is derived from an EMBL/GenBank/DDBJ whole genome shotgun (WGS) entry which is preliminary data.</text>
</comment>
<dbReference type="Gene3D" id="3.40.50.1110">
    <property type="entry name" value="SGNH hydrolase"/>
    <property type="match status" value="1"/>
</dbReference>
<dbReference type="Pfam" id="PF00657">
    <property type="entry name" value="Lipase_GDSL"/>
    <property type="match status" value="1"/>
</dbReference>
<evidence type="ECO:0000256" key="1">
    <source>
        <dbReference type="ARBA" id="ARBA00008668"/>
    </source>
</evidence>
<keyword evidence="7" id="KW-1185">Reference proteome</keyword>
<evidence type="ECO:0008006" key="8">
    <source>
        <dbReference type="Google" id="ProtNLM"/>
    </source>
</evidence>
<reference evidence="6 7" key="1">
    <citation type="submission" date="2024-01" db="EMBL/GenBank/DDBJ databases">
        <title>The complete chloroplast genome sequence of Lithospermum erythrorhizon: insights into the phylogenetic relationship among Boraginaceae species and the maternal lineages of purple gromwells.</title>
        <authorList>
            <person name="Okada T."/>
            <person name="Watanabe K."/>
        </authorList>
    </citation>
    <scope>NUCLEOTIDE SEQUENCE [LARGE SCALE GENOMIC DNA]</scope>
</reference>
<dbReference type="CDD" id="cd01837">
    <property type="entry name" value="SGNH_plant_lipase_like"/>
    <property type="match status" value="1"/>
</dbReference>
<keyword evidence="5" id="KW-0732">Signal</keyword>
<evidence type="ECO:0000256" key="3">
    <source>
        <dbReference type="ARBA" id="ARBA00022963"/>
    </source>
</evidence>
<feature type="signal peptide" evidence="5">
    <location>
        <begin position="1"/>
        <end position="18"/>
    </location>
</feature>
<dbReference type="GO" id="GO:0016042">
    <property type="term" value="P:lipid catabolic process"/>
    <property type="evidence" value="ECO:0007669"/>
    <property type="project" value="UniProtKB-KW"/>
</dbReference>
<name>A0AAV3QCL7_LITER</name>